<reference evidence="3" key="1">
    <citation type="submission" date="2011-02" db="EMBL/GenBank/DDBJ databases">
        <title>The Genome Sequence of Capsaspora owczarzaki ATCC 30864.</title>
        <authorList>
            <person name="Russ C."/>
            <person name="Cuomo C."/>
            <person name="Burger G."/>
            <person name="Gray M.W."/>
            <person name="Holland P.W.H."/>
            <person name="King N."/>
            <person name="Lang F.B.F."/>
            <person name="Roger A.J."/>
            <person name="Ruiz-Trillo I."/>
            <person name="Young S.K."/>
            <person name="Zeng Q."/>
            <person name="Gargeya S."/>
            <person name="Alvarado L."/>
            <person name="Berlin A."/>
            <person name="Chapman S.B."/>
            <person name="Chen Z."/>
            <person name="Freedman E."/>
            <person name="Gellesch M."/>
            <person name="Goldberg J."/>
            <person name="Griggs A."/>
            <person name="Gujja S."/>
            <person name="Heilman E."/>
            <person name="Heiman D."/>
            <person name="Howarth C."/>
            <person name="Mehta T."/>
            <person name="Neiman D."/>
            <person name="Pearson M."/>
            <person name="Roberts A."/>
            <person name="Saif S."/>
            <person name="Shea T."/>
            <person name="Shenoy N."/>
            <person name="Sisk P."/>
            <person name="Stolte C."/>
            <person name="Sykes S."/>
            <person name="White J."/>
            <person name="Yandava C."/>
            <person name="Haas B."/>
            <person name="Nusbaum C."/>
            <person name="Birren B."/>
        </authorList>
    </citation>
    <scope>NUCLEOTIDE SEQUENCE</scope>
    <source>
        <strain evidence="3">ATCC 30864</strain>
    </source>
</reference>
<sequence length="65" mass="7170">MSRRTLNVFACNSLTDNQISASAVQLSSQNLPAKCEFLAEDQRTRPQNATSHPAQEGAFNQTFVQ</sequence>
<feature type="region of interest" description="Disordered" evidence="1">
    <location>
        <begin position="41"/>
        <end position="65"/>
    </location>
</feature>
<feature type="compositionally biased region" description="Polar residues" evidence="1">
    <location>
        <begin position="45"/>
        <end position="65"/>
    </location>
</feature>
<gene>
    <name evidence="2" type="ORF">CAOG_009799</name>
</gene>
<evidence type="ECO:0000313" key="2">
    <source>
        <dbReference type="EMBL" id="KJE94150.1"/>
    </source>
</evidence>
<dbReference type="InParanoid" id="A0A0D2WQW6"/>
<evidence type="ECO:0000313" key="3">
    <source>
        <dbReference type="Proteomes" id="UP000008743"/>
    </source>
</evidence>
<dbReference type="Proteomes" id="UP000008743">
    <property type="component" value="Unassembled WGS sequence"/>
</dbReference>
<dbReference type="AlphaFoldDB" id="A0A0D2WQW6"/>
<name>A0A0D2WQW6_CAPO3</name>
<accession>A0A0D2WQW6</accession>
<evidence type="ECO:0000256" key="1">
    <source>
        <dbReference type="SAM" id="MobiDB-lite"/>
    </source>
</evidence>
<organism evidence="2 3">
    <name type="scientific">Capsaspora owczarzaki (strain ATCC 30864)</name>
    <dbReference type="NCBI Taxonomy" id="595528"/>
    <lineage>
        <taxon>Eukaryota</taxon>
        <taxon>Filasterea</taxon>
        <taxon>Capsaspora</taxon>
    </lineage>
</organism>
<dbReference type="EMBL" id="KE346366">
    <property type="protein sequence ID" value="KJE94150.1"/>
    <property type="molecule type" value="Genomic_DNA"/>
</dbReference>
<proteinExistence type="predicted"/>
<keyword evidence="3" id="KW-1185">Reference proteome</keyword>
<protein>
    <submittedName>
        <fullName evidence="2">Uncharacterized protein</fullName>
    </submittedName>
</protein>